<dbReference type="PROSITE" id="PS51257">
    <property type="entry name" value="PROKAR_LIPOPROTEIN"/>
    <property type="match status" value="1"/>
</dbReference>
<dbReference type="KEGG" id="aue:C5O00_02070"/>
<evidence type="ECO:0000313" key="1">
    <source>
        <dbReference type="EMBL" id="AVI50017.1"/>
    </source>
</evidence>
<gene>
    <name evidence="1" type="ORF">C5O00_02070</name>
</gene>
<organism evidence="1 2">
    <name type="scientific">Pukyongia salina</name>
    <dbReference type="NCBI Taxonomy" id="2094025"/>
    <lineage>
        <taxon>Bacteria</taxon>
        <taxon>Pseudomonadati</taxon>
        <taxon>Bacteroidota</taxon>
        <taxon>Flavobacteriia</taxon>
        <taxon>Flavobacteriales</taxon>
        <taxon>Flavobacteriaceae</taxon>
        <taxon>Pukyongia</taxon>
    </lineage>
</organism>
<evidence type="ECO:0000313" key="2">
    <source>
        <dbReference type="Proteomes" id="UP000238442"/>
    </source>
</evidence>
<protein>
    <submittedName>
        <fullName evidence="1">Uncharacterized protein</fullName>
    </submittedName>
</protein>
<dbReference type="OrthoDB" id="832379at2"/>
<dbReference type="RefSeq" id="WP_105214482.1">
    <property type="nucleotide sequence ID" value="NZ_CP027062.1"/>
</dbReference>
<sequence length="216" mass="24560">MKYIVYFMMLVMIAGCQKEELTIVEGEDDEAFTDDRQLKSLLMSVVSHDGSFDDIVDNSSCFSIDFPYTCYYNGYPYPVNSIDDLAIFKNGDELIPEFPVNITFADYLQAEVPDVTAFNQLIDLCANGSLYNDIINCVDIIYPVRISVYDPSNSSFETIIFEHDKQTFQSIVGFEGDRIASIQYPIQLRMQNEVVLTINSNDALKTEILSMIPFCE</sequence>
<dbReference type="EMBL" id="CP027062">
    <property type="protein sequence ID" value="AVI50017.1"/>
    <property type="molecule type" value="Genomic_DNA"/>
</dbReference>
<reference evidence="1 2" key="1">
    <citation type="submission" date="2018-02" db="EMBL/GenBank/DDBJ databases">
        <title>Genomic analysis of the strain RR4-38 isolated from a seawater recirculating aquaculture system.</title>
        <authorList>
            <person name="Kim Y.-S."/>
            <person name="Jang Y.H."/>
            <person name="Kim K.-H."/>
        </authorList>
    </citation>
    <scope>NUCLEOTIDE SEQUENCE [LARGE SCALE GENOMIC DNA]</scope>
    <source>
        <strain evidence="1 2">RR4-38</strain>
    </source>
</reference>
<proteinExistence type="predicted"/>
<name>A0A2S0HTM1_9FLAO</name>
<dbReference type="AlphaFoldDB" id="A0A2S0HTM1"/>
<accession>A0A2S0HTM1</accession>
<keyword evidence="2" id="KW-1185">Reference proteome</keyword>
<dbReference type="Proteomes" id="UP000238442">
    <property type="component" value="Chromosome"/>
</dbReference>